<name>A0A8R7K0M6_TRIUA</name>
<keyword evidence="2" id="KW-1185">Reference proteome</keyword>
<proteinExistence type="predicted"/>
<reference evidence="2" key="1">
    <citation type="journal article" date="2013" name="Nature">
        <title>Draft genome of the wheat A-genome progenitor Triticum urartu.</title>
        <authorList>
            <person name="Ling H.Q."/>
            <person name="Zhao S."/>
            <person name="Liu D."/>
            <person name="Wang J."/>
            <person name="Sun H."/>
            <person name="Zhang C."/>
            <person name="Fan H."/>
            <person name="Li D."/>
            <person name="Dong L."/>
            <person name="Tao Y."/>
            <person name="Gao C."/>
            <person name="Wu H."/>
            <person name="Li Y."/>
            <person name="Cui Y."/>
            <person name="Guo X."/>
            <person name="Zheng S."/>
            <person name="Wang B."/>
            <person name="Yu K."/>
            <person name="Liang Q."/>
            <person name="Yang W."/>
            <person name="Lou X."/>
            <person name="Chen J."/>
            <person name="Feng M."/>
            <person name="Jian J."/>
            <person name="Zhang X."/>
            <person name="Luo G."/>
            <person name="Jiang Y."/>
            <person name="Liu J."/>
            <person name="Wang Z."/>
            <person name="Sha Y."/>
            <person name="Zhang B."/>
            <person name="Wu H."/>
            <person name="Tang D."/>
            <person name="Shen Q."/>
            <person name="Xue P."/>
            <person name="Zou S."/>
            <person name="Wang X."/>
            <person name="Liu X."/>
            <person name="Wang F."/>
            <person name="Yang Y."/>
            <person name="An X."/>
            <person name="Dong Z."/>
            <person name="Zhang K."/>
            <person name="Zhang X."/>
            <person name="Luo M.C."/>
            <person name="Dvorak J."/>
            <person name="Tong Y."/>
            <person name="Wang J."/>
            <person name="Yang H."/>
            <person name="Li Z."/>
            <person name="Wang D."/>
            <person name="Zhang A."/>
            <person name="Wang J."/>
        </authorList>
    </citation>
    <scope>NUCLEOTIDE SEQUENCE</scope>
    <source>
        <strain evidence="2">cv. G1812</strain>
    </source>
</reference>
<dbReference type="Proteomes" id="UP000015106">
    <property type="component" value="Chromosome 1"/>
</dbReference>
<evidence type="ECO:0000313" key="2">
    <source>
        <dbReference type="Proteomes" id="UP000015106"/>
    </source>
</evidence>
<dbReference type="AlphaFoldDB" id="A0A8R7K0M6"/>
<dbReference type="Gramene" id="TuG1812G0100002763.01.T03">
    <property type="protein sequence ID" value="TuG1812G0100002763.01.T03"/>
    <property type="gene ID" value="TuG1812G0100002763.01"/>
</dbReference>
<dbReference type="PANTHER" id="PTHR46524:SF2">
    <property type="entry name" value="CYSTEINE-TRYPTOPHAN DOMAIN-CONTAINING ZINC FINGER PROTEIN 5"/>
    <property type="match status" value="1"/>
</dbReference>
<reference evidence="1" key="3">
    <citation type="submission" date="2022-06" db="UniProtKB">
        <authorList>
            <consortium name="EnsemblPlants"/>
        </authorList>
    </citation>
    <scope>IDENTIFICATION</scope>
</reference>
<reference evidence="1" key="2">
    <citation type="submission" date="2018-03" db="EMBL/GenBank/DDBJ databases">
        <title>The Triticum urartu genome reveals the dynamic nature of wheat genome evolution.</title>
        <authorList>
            <person name="Ling H."/>
            <person name="Ma B."/>
            <person name="Shi X."/>
            <person name="Liu H."/>
            <person name="Dong L."/>
            <person name="Sun H."/>
            <person name="Cao Y."/>
            <person name="Gao Q."/>
            <person name="Zheng S."/>
            <person name="Li Y."/>
            <person name="Yu Y."/>
            <person name="Du H."/>
            <person name="Qi M."/>
            <person name="Li Y."/>
            <person name="Yu H."/>
            <person name="Cui Y."/>
            <person name="Wang N."/>
            <person name="Chen C."/>
            <person name="Wu H."/>
            <person name="Zhao Y."/>
            <person name="Zhang J."/>
            <person name="Li Y."/>
            <person name="Zhou W."/>
            <person name="Zhang B."/>
            <person name="Hu W."/>
            <person name="Eijk M."/>
            <person name="Tang J."/>
            <person name="Witsenboer H."/>
            <person name="Zhao S."/>
            <person name="Li Z."/>
            <person name="Zhang A."/>
            <person name="Wang D."/>
            <person name="Liang C."/>
        </authorList>
    </citation>
    <scope>NUCLEOTIDE SEQUENCE [LARGE SCALE GENOMIC DNA]</scope>
    <source>
        <strain evidence="1">cv. G1812</strain>
    </source>
</reference>
<dbReference type="InterPro" id="IPR055300">
    <property type="entry name" value="CWZF3/5/7"/>
</dbReference>
<protein>
    <submittedName>
        <fullName evidence="1">Uncharacterized protein</fullName>
    </submittedName>
</protein>
<evidence type="ECO:0000313" key="1">
    <source>
        <dbReference type="EnsemblPlants" id="TuG1812G0100002763.01.T03"/>
    </source>
</evidence>
<gene>
    <name evidence="1" type="primary">LOC125515308</name>
</gene>
<sequence>MLNRAVNGPEQKAPKIRIKVNNNRHLARNTAAIYSGLGLDISPSSSMDDSLDGCAGAPEPKNLPDESPHTILQIMTCHPIPGGLLLSPLTENILALRKKSASARKKHEAPAFDDDKTELNRDWCHTTSAAQDDQDSIVPGSIQTEQHSLEASAKLVPDVSNHLNLKETKNVPLKGRIRDKIPLRDIESVHVKAVNLANDGNH</sequence>
<dbReference type="PANTHER" id="PTHR46524">
    <property type="entry name" value="CW-TYPE ZINC FINGER"/>
    <property type="match status" value="1"/>
</dbReference>
<dbReference type="EnsemblPlants" id="TuG1812G0100002763.01.T03">
    <property type="protein sequence ID" value="TuG1812G0100002763.01.T03"/>
    <property type="gene ID" value="TuG1812G0100002763.01"/>
</dbReference>
<organism evidence="1 2">
    <name type="scientific">Triticum urartu</name>
    <name type="common">Red wild einkorn</name>
    <name type="synonym">Crithodium urartu</name>
    <dbReference type="NCBI Taxonomy" id="4572"/>
    <lineage>
        <taxon>Eukaryota</taxon>
        <taxon>Viridiplantae</taxon>
        <taxon>Streptophyta</taxon>
        <taxon>Embryophyta</taxon>
        <taxon>Tracheophyta</taxon>
        <taxon>Spermatophyta</taxon>
        <taxon>Magnoliopsida</taxon>
        <taxon>Liliopsida</taxon>
        <taxon>Poales</taxon>
        <taxon>Poaceae</taxon>
        <taxon>BOP clade</taxon>
        <taxon>Pooideae</taxon>
        <taxon>Triticodae</taxon>
        <taxon>Triticeae</taxon>
        <taxon>Triticinae</taxon>
        <taxon>Triticum</taxon>
    </lineage>
</organism>
<accession>A0A8R7K0M6</accession>